<dbReference type="InterPro" id="IPR032696">
    <property type="entry name" value="SQ_cyclase_C"/>
</dbReference>
<keyword evidence="4" id="KW-1185">Reference proteome</keyword>
<feature type="domain" description="Squalene cyclase C-terminal" evidence="2">
    <location>
        <begin position="175"/>
        <end position="306"/>
    </location>
</feature>
<dbReference type="Proteomes" id="UP000295258">
    <property type="component" value="Unassembled WGS sequence"/>
</dbReference>
<keyword evidence="1" id="KW-1133">Transmembrane helix</keyword>
<proteinExistence type="predicted"/>
<organism evidence="3 4">
    <name type="scientific">Nonomuraea deserti</name>
    <dbReference type="NCBI Taxonomy" id="1848322"/>
    <lineage>
        <taxon>Bacteria</taxon>
        <taxon>Bacillati</taxon>
        <taxon>Actinomycetota</taxon>
        <taxon>Actinomycetes</taxon>
        <taxon>Streptosporangiales</taxon>
        <taxon>Streptosporangiaceae</taxon>
        <taxon>Nonomuraea</taxon>
    </lineage>
</organism>
<dbReference type="AlphaFoldDB" id="A0A4R4URQ0"/>
<gene>
    <name evidence="3" type="ORF">E1292_44430</name>
</gene>
<protein>
    <recommendedName>
        <fullName evidence="2">Squalene cyclase C-terminal domain-containing protein</fullName>
    </recommendedName>
</protein>
<keyword evidence="1" id="KW-0472">Membrane</keyword>
<evidence type="ECO:0000313" key="3">
    <source>
        <dbReference type="EMBL" id="TDC89509.1"/>
    </source>
</evidence>
<dbReference type="Pfam" id="PF13243">
    <property type="entry name" value="SQHop_cyclase_C"/>
    <property type="match status" value="2"/>
</dbReference>
<evidence type="ECO:0000259" key="2">
    <source>
        <dbReference type="Pfam" id="PF13243"/>
    </source>
</evidence>
<dbReference type="Gene3D" id="1.50.10.20">
    <property type="match status" value="2"/>
</dbReference>
<accession>A0A4R4URQ0</accession>
<dbReference type="CDD" id="cd00688">
    <property type="entry name" value="ISOPREN_C2_like"/>
    <property type="match status" value="1"/>
</dbReference>
<dbReference type="EMBL" id="SMKO01000230">
    <property type="protein sequence ID" value="TDC89509.1"/>
    <property type="molecule type" value="Genomic_DNA"/>
</dbReference>
<name>A0A4R4URQ0_9ACTN</name>
<dbReference type="SUPFAM" id="SSF48239">
    <property type="entry name" value="Terpenoid cyclases/Protein prenyltransferases"/>
    <property type="match status" value="1"/>
</dbReference>
<feature type="domain" description="Squalene cyclase C-terminal" evidence="2">
    <location>
        <begin position="49"/>
        <end position="136"/>
    </location>
</feature>
<sequence length="425" mass="47631">MPGVVGQEEPDVQRGLRRAEQWLRSCYKSTPASSGWGHHVDEDPTEWGGTLDGIRGMLAMRAEPTSEMLTSAADWLRGRQNPDGGFPAREMKYSPAEATAWVVIALRDMGWHCGNDEHVRRAVDYLRQCVDEQGAAATTKDDIGNPRTLPTALTLWALSLQDRLDDLRGQITTRLRHMQEPESKGWGITVGAAPNAATTAQVLHAVRLAGVPEDFDWVREGVTYLLERQKADGSWENSYDEWFTAALDHTPCRCVHFGTGWALLALTDFPSDPRCQEAAERAVRYLMERQRPSGAWLFEEYDPTEFVWCTTQVMVALTKWLEVRPMRPVGTVKNRRTGELASAARRLAAWTRESFLYLAFGALSVAQIWEFIQPVLSAVLTGFRIDVAGIWTNLISSVLWAGLCLALAWLGKRVHKGKSGEREIH</sequence>
<feature type="transmembrane region" description="Helical" evidence="1">
    <location>
        <begin position="388"/>
        <end position="410"/>
    </location>
</feature>
<keyword evidence="1" id="KW-0812">Transmembrane</keyword>
<dbReference type="RefSeq" id="WP_132605774.1">
    <property type="nucleotide sequence ID" value="NZ_SMKO01000230.1"/>
</dbReference>
<comment type="caution">
    <text evidence="3">The sequence shown here is derived from an EMBL/GenBank/DDBJ whole genome shotgun (WGS) entry which is preliminary data.</text>
</comment>
<dbReference type="UniPathway" id="UPA00337"/>
<evidence type="ECO:0000256" key="1">
    <source>
        <dbReference type="SAM" id="Phobius"/>
    </source>
</evidence>
<evidence type="ECO:0000313" key="4">
    <source>
        <dbReference type="Proteomes" id="UP000295258"/>
    </source>
</evidence>
<reference evidence="3 4" key="1">
    <citation type="submission" date="2019-03" db="EMBL/GenBank/DDBJ databases">
        <title>Draft genome sequences of novel Actinobacteria.</title>
        <authorList>
            <person name="Sahin N."/>
            <person name="Ay H."/>
            <person name="Saygin H."/>
        </authorList>
    </citation>
    <scope>NUCLEOTIDE SEQUENCE [LARGE SCALE GENOMIC DNA]</scope>
    <source>
        <strain evidence="3 4">KC310</strain>
    </source>
</reference>
<dbReference type="InterPro" id="IPR008930">
    <property type="entry name" value="Terpenoid_cyclase/PrenylTrfase"/>
</dbReference>